<evidence type="ECO:0000256" key="2">
    <source>
        <dbReference type="ARBA" id="ARBA00023125"/>
    </source>
</evidence>
<dbReference type="PROSITE" id="PS01124">
    <property type="entry name" value="HTH_ARAC_FAMILY_2"/>
    <property type="match status" value="1"/>
</dbReference>
<dbReference type="Proteomes" id="UP000287527">
    <property type="component" value="Unassembled WGS sequence"/>
</dbReference>
<comment type="caution">
    <text evidence="6">The sequence shown here is derived from an EMBL/GenBank/DDBJ whole genome shotgun (WGS) entry which is preliminary data.</text>
</comment>
<evidence type="ECO:0000256" key="3">
    <source>
        <dbReference type="ARBA" id="ARBA00023163"/>
    </source>
</evidence>
<accession>A0A444HG13</accession>
<evidence type="ECO:0000256" key="4">
    <source>
        <dbReference type="SAM" id="Phobius"/>
    </source>
</evidence>
<feature type="transmembrane region" description="Helical" evidence="4">
    <location>
        <begin position="190"/>
        <end position="211"/>
    </location>
</feature>
<keyword evidence="4" id="KW-0472">Membrane</keyword>
<keyword evidence="2" id="KW-0238">DNA-binding</keyword>
<keyword evidence="4" id="KW-1133">Transmembrane helix</keyword>
<feature type="transmembrane region" description="Helical" evidence="4">
    <location>
        <begin position="90"/>
        <end position="108"/>
    </location>
</feature>
<name>A0A444HG13_9FLAO</name>
<feature type="transmembrane region" description="Helical" evidence="4">
    <location>
        <begin position="59"/>
        <end position="78"/>
    </location>
</feature>
<gene>
    <name evidence="6" type="ORF">EPI11_02905</name>
</gene>
<evidence type="ECO:0000259" key="5">
    <source>
        <dbReference type="PROSITE" id="PS01124"/>
    </source>
</evidence>
<dbReference type="AlphaFoldDB" id="A0A444HG13"/>
<keyword evidence="4" id="KW-0812">Transmembrane</keyword>
<dbReference type="OrthoDB" id="9779074at2"/>
<sequence>MLEFILCGIVMLALVTLYIGRRKSPKDLFYKLCDWYLMFVLLHASYAFLIRLFFDNNGIVDITAPFVLGYGPFFYLGLKSLLDKKLNKKEIYLNFLPFLIFTVIYIIMLSNHLYRLKYLMSFYITLYSFVIISILGYLLWAVIFNKDLVDGDRREKKQLFKTSGISILIITLLFIIAVLVNTVFNEDIEIKFPGIIIYTGIFISVVLAFKFRINNLIDGRLEDLDLMADTDSGIEIISAKVQELEEVKKDTASQLPTQKYNKSALPKAILGDYKIKLDSLINDEKVYLDNELTLELLAKKMKMPMHHLTQLFNVYLGENFNQYINKFRVNYACELLKNNDQMLSIEQIAFNSGFNSKVSFNRHFKILLGDTPKEYANKNKI</sequence>
<organism evidence="6 7">
    <name type="scientific">Flavobacterium cerinum</name>
    <dbReference type="NCBI Taxonomy" id="2502784"/>
    <lineage>
        <taxon>Bacteria</taxon>
        <taxon>Pseudomonadati</taxon>
        <taxon>Bacteroidota</taxon>
        <taxon>Flavobacteriia</taxon>
        <taxon>Flavobacteriales</taxon>
        <taxon>Flavobacteriaceae</taxon>
        <taxon>Flavobacterium</taxon>
    </lineage>
</organism>
<dbReference type="PANTHER" id="PTHR43280:SF2">
    <property type="entry name" value="HTH-TYPE TRANSCRIPTIONAL REGULATOR EXSA"/>
    <property type="match status" value="1"/>
</dbReference>
<reference evidence="6 7" key="1">
    <citation type="submission" date="2019-01" db="EMBL/GenBank/DDBJ databases">
        <title>Flavobacterium sp. nov.,isolated from freshwater.</title>
        <authorList>
            <person name="Zhang R."/>
            <person name="Du Z.-J."/>
        </authorList>
    </citation>
    <scope>NUCLEOTIDE SEQUENCE [LARGE SCALE GENOMIC DNA]</scope>
    <source>
        <strain evidence="6 7">1E403</strain>
    </source>
</reference>
<evidence type="ECO:0000256" key="1">
    <source>
        <dbReference type="ARBA" id="ARBA00023015"/>
    </source>
</evidence>
<evidence type="ECO:0000313" key="6">
    <source>
        <dbReference type="EMBL" id="RWX03892.1"/>
    </source>
</evidence>
<dbReference type="SUPFAM" id="SSF46689">
    <property type="entry name" value="Homeodomain-like"/>
    <property type="match status" value="1"/>
</dbReference>
<dbReference type="Gene3D" id="1.10.10.60">
    <property type="entry name" value="Homeodomain-like"/>
    <property type="match status" value="2"/>
</dbReference>
<feature type="transmembrane region" description="Helical" evidence="4">
    <location>
        <begin position="33"/>
        <end position="53"/>
    </location>
</feature>
<evidence type="ECO:0000313" key="7">
    <source>
        <dbReference type="Proteomes" id="UP000287527"/>
    </source>
</evidence>
<feature type="transmembrane region" description="Helical" evidence="4">
    <location>
        <begin position="6"/>
        <end position="21"/>
    </location>
</feature>
<dbReference type="Pfam" id="PF12833">
    <property type="entry name" value="HTH_18"/>
    <property type="match status" value="1"/>
</dbReference>
<keyword evidence="3" id="KW-0804">Transcription</keyword>
<protein>
    <submittedName>
        <fullName evidence="6">AraC family transcriptional regulator</fullName>
    </submittedName>
</protein>
<dbReference type="SMART" id="SM00342">
    <property type="entry name" value="HTH_ARAC"/>
    <property type="match status" value="1"/>
</dbReference>
<feature type="transmembrane region" description="Helical" evidence="4">
    <location>
        <begin position="165"/>
        <end position="184"/>
    </location>
</feature>
<dbReference type="RefSeq" id="WP_128388445.1">
    <property type="nucleotide sequence ID" value="NZ_SBII01000001.1"/>
</dbReference>
<proteinExistence type="predicted"/>
<keyword evidence="1" id="KW-0805">Transcription regulation</keyword>
<dbReference type="InterPro" id="IPR018060">
    <property type="entry name" value="HTH_AraC"/>
</dbReference>
<dbReference type="InterPro" id="IPR009057">
    <property type="entry name" value="Homeodomain-like_sf"/>
</dbReference>
<feature type="transmembrane region" description="Helical" evidence="4">
    <location>
        <begin position="120"/>
        <end position="144"/>
    </location>
</feature>
<dbReference type="GO" id="GO:0043565">
    <property type="term" value="F:sequence-specific DNA binding"/>
    <property type="evidence" value="ECO:0007669"/>
    <property type="project" value="InterPro"/>
</dbReference>
<feature type="domain" description="HTH araC/xylS-type" evidence="5">
    <location>
        <begin position="278"/>
        <end position="378"/>
    </location>
</feature>
<dbReference type="PANTHER" id="PTHR43280">
    <property type="entry name" value="ARAC-FAMILY TRANSCRIPTIONAL REGULATOR"/>
    <property type="match status" value="1"/>
</dbReference>
<keyword evidence="7" id="KW-1185">Reference proteome</keyword>
<dbReference type="EMBL" id="SBII01000001">
    <property type="protein sequence ID" value="RWX03892.1"/>
    <property type="molecule type" value="Genomic_DNA"/>
</dbReference>
<dbReference type="GO" id="GO:0003700">
    <property type="term" value="F:DNA-binding transcription factor activity"/>
    <property type="evidence" value="ECO:0007669"/>
    <property type="project" value="InterPro"/>
</dbReference>